<dbReference type="GO" id="GO:0015935">
    <property type="term" value="C:small ribosomal subunit"/>
    <property type="evidence" value="ECO:0007669"/>
    <property type="project" value="TreeGrafter"/>
</dbReference>
<keyword evidence="5" id="KW-0732">Signal</keyword>
<evidence type="ECO:0000313" key="7">
    <source>
        <dbReference type="Proteomes" id="UP000095192"/>
    </source>
</evidence>
<dbReference type="Gene3D" id="1.10.287.1480">
    <property type="match status" value="1"/>
</dbReference>
<dbReference type="Proteomes" id="UP000095192">
    <property type="component" value="Unassembled WGS sequence"/>
</dbReference>
<comment type="similarity">
    <text evidence="1">Belongs to the universal ribosomal protein uS14 family.</text>
</comment>
<dbReference type="Pfam" id="PF00253">
    <property type="entry name" value="Ribosomal_S14"/>
    <property type="match status" value="1"/>
</dbReference>
<organism evidence="6 7">
    <name type="scientific">Cyclospora cayetanensis</name>
    <dbReference type="NCBI Taxonomy" id="88456"/>
    <lineage>
        <taxon>Eukaryota</taxon>
        <taxon>Sar</taxon>
        <taxon>Alveolata</taxon>
        <taxon>Apicomplexa</taxon>
        <taxon>Conoidasida</taxon>
        <taxon>Coccidia</taxon>
        <taxon>Eucoccidiorida</taxon>
        <taxon>Eimeriorina</taxon>
        <taxon>Eimeriidae</taxon>
        <taxon>Cyclospora</taxon>
    </lineage>
</organism>
<dbReference type="PANTHER" id="PTHR19836">
    <property type="entry name" value="30S RIBOSOMAL PROTEIN S14"/>
    <property type="match status" value="1"/>
</dbReference>
<dbReference type="InParanoid" id="A0A1D3CTC8"/>
<feature type="chain" id="PRO_5008913880" evidence="5">
    <location>
        <begin position="24"/>
        <end position="260"/>
    </location>
</feature>
<evidence type="ECO:0000256" key="2">
    <source>
        <dbReference type="ARBA" id="ARBA00022980"/>
    </source>
</evidence>
<proteinExistence type="inferred from homology"/>
<sequence length="260" mass="29512">MTLPPLWLLALLLLKCGVSGVAAGVYAFLRVSAPPPLRQQQPPLLSPQQLSGTPSRGPLGPCDWRTPSRGPPENHCFLEGGPCWYLQGASLQHGELVHSPGSVCRGAECSGSPLLPLTVRGLPQQRDQQQHRHPQRLSGMQMVSVRRYRTQQGPWPLTTVTAASAIVRRNNKKRQLVADYAPLRRLYLQRRKDSKTLDERMHWHLMLQQLPKDSSPTRYRRRCNSTGRARGVYRHFGLCRHKIKEMIDNMEIPGWTKAEW</sequence>
<dbReference type="VEuPathDB" id="ToxoDB:cyc_06409"/>
<dbReference type="AlphaFoldDB" id="A0A1D3CTC8"/>
<evidence type="ECO:0000256" key="5">
    <source>
        <dbReference type="SAM" id="SignalP"/>
    </source>
</evidence>
<gene>
    <name evidence="6" type="ORF">cyc_06409</name>
</gene>
<protein>
    <submittedName>
        <fullName evidence="6">Ribosomal protein</fullName>
    </submittedName>
</protein>
<accession>A0A1D3CTC8</accession>
<feature type="region of interest" description="Disordered" evidence="4">
    <location>
        <begin position="39"/>
        <end position="66"/>
    </location>
</feature>
<dbReference type="FunFam" id="1.10.287.1480:FF:000001">
    <property type="entry name" value="30S ribosomal protein S14"/>
    <property type="match status" value="1"/>
</dbReference>
<dbReference type="EMBL" id="JROU02002039">
    <property type="protein sequence ID" value="OEH74428.1"/>
    <property type="molecule type" value="Genomic_DNA"/>
</dbReference>
<dbReference type="GO" id="GO:0005737">
    <property type="term" value="C:cytoplasm"/>
    <property type="evidence" value="ECO:0007669"/>
    <property type="project" value="UniProtKB-ARBA"/>
</dbReference>
<dbReference type="NCBIfam" id="NF006477">
    <property type="entry name" value="PRK08881.1"/>
    <property type="match status" value="1"/>
</dbReference>
<evidence type="ECO:0000256" key="1">
    <source>
        <dbReference type="ARBA" id="ARBA00009083"/>
    </source>
</evidence>
<comment type="caution">
    <text evidence="6">The sequence shown here is derived from an EMBL/GenBank/DDBJ whole genome shotgun (WGS) entry which is preliminary data.</text>
</comment>
<dbReference type="GO" id="GO:0006412">
    <property type="term" value="P:translation"/>
    <property type="evidence" value="ECO:0007669"/>
    <property type="project" value="InterPro"/>
</dbReference>
<reference evidence="6 7" key="1">
    <citation type="journal article" date="2016" name="BMC Genomics">
        <title>Comparative genomics reveals Cyclospora cayetanensis possesses coccidia-like metabolism and invasion components but unique surface antigens.</title>
        <authorList>
            <person name="Liu S."/>
            <person name="Wang L."/>
            <person name="Zheng H."/>
            <person name="Xu Z."/>
            <person name="Roellig D.M."/>
            <person name="Li N."/>
            <person name="Frace M.A."/>
            <person name="Tang K."/>
            <person name="Arrowood M.J."/>
            <person name="Moss D.M."/>
            <person name="Zhang L."/>
            <person name="Feng Y."/>
            <person name="Xiao L."/>
        </authorList>
    </citation>
    <scope>NUCLEOTIDE SEQUENCE [LARGE SCALE GENOMIC DNA]</scope>
    <source>
        <strain evidence="6 7">CHN_HEN01</strain>
    </source>
</reference>
<evidence type="ECO:0000256" key="4">
    <source>
        <dbReference type="SAM" id="MobiDB-lite"/>
    </source>
</evidence>
<dbReference type="GO" id="GO:0003735">
    <property type="term" value="F:structural constituent of ribosome"/>
    <property type="evidence" value="ECO:0007669"/>
    <property type="project" value="InterPro"/>
</dbReference>
<keyword evidence="2 6" id="KW-0689">Ribosomal protein</keyword>
<dbReference type="SUPFAM" id="SSF57716">
    <property type="entry name" value="Glucocorticoid receptor-like (DNA-binding domain)"/>
    <property type="match status" value="1"/>
</dbReference>
<evidence type="ECO:0000256" key="3">
    <source>
        <dbReference type="ARBA" id="ARBA00023274"/>
    </source>
</evidence>
<dbReference type="PANTHER" id="PTHR19836:SF19">
    <property type="entry name" value="SMALL RIBOSOMAL SUBUNIT PROTEIN US14M"/>
    <property type="match status" value="1"/>
</dbReference>
<keyword evidence="3" id="KW-0687">Ribonucleoprotein</keyword>
<dbReference type="InterPro" id="IPR001209">
    <property type="entry name" value="Ribosomal_uS14"/>
</dbReference>
<evidence type="ECO:0000313" key="6">
    <source>
        <dbReference type="EMBL" id="OEH74428.1"/>
    </source>
</evidence>
<name>A0A1D3CTC8_9EIME</name>
<feature type="signal peptide" evidence="5">
    <location>
        <begin position="1"/>
        <end position="23"/>
    </location>
</feature>
<keyword evidence="7" id="KW-1185">Reference proteome</keyword>
<feature type="compositionally biased region" description="Low complexity" evidence="4">
    <location>
        <begin position="39"/>
        <end position="51"/>
    </location>
</feature>